<sequence>MNLIGNAAVADIDQRASRTLAQSVGTALPYMLGVNYQTIQDIFFWSTSPQSHDYSLITSDAGGKSFSFLSNGVRLTSFDSNPVSLTTSTYDSDTKIRTYSSGETRFYYDYSEKFDLIYSTYGYFTDSREYDSTHTQYAYTAIGTGLPTPSVQMPSSGSATYSGGTVGTVAIGNGGNGISGSFSGSATLTANFSSHSISGTLSGLTPSSSLASAGVTIGNITLSNATISGAGFSGGTVTGSVTQSAITANPTGNFAGGFNGPHAAEVAGTYAMNNAADPSHSIPQVSVVGSFGAKK</sequence>
<dbReference type="STRING" id="1316936.K678_10661"/>
<dbReference type="SUPFAM" id="SSF56925">
    <property type="entry name" value="OMPA-like"/>
    <property type="match status" value="1"/>
</dbReference>
<evidence type="ECO:0000313" key="2">
    <source>
        <dbReference type="EMBL" id="EPY01488.1"/>
    </source>
</evidence>
<organism evidence="2 3">
    <name type="scientific">Magnetospirillum fulvum MGU-K5</name>
    <dbReference type="NCBI Taxonomy" id="1316936"/>
    <lineage>
        <taxon>Bacteria</taxon>
        <taxon>Pseudomonadati</taxon>
        <taxon>Pseudomonadota</taxon>
        <taxon>Alphaproteobacteria</taxon>
        <taxon>Rhodospirillales</taxon>
        <taxon>Rhodospirillaceae</taxon>
        <taxon>Magnetospirillum</taxon>
    </lineage>
</organism>
<reference evidence="2 3" key="1">
    <citation type="submission" date="2013-04" db="EMBL/GenBank/DDBJ databases">
        <authorList>
            <person name="Kuznetsov B."/>
            <person name="Ivanovsky R."/>
        </authorList>
    </citation>
    <scope>NUCLEOTIDE SEQUENCE [LARGE SCALE GENOMIC DNA]</scope>
    <source>
        <strain evidence="2 3">MGU-K5</strain>
    </source>
</reference>
<dbReference type="Proteomes" id="UP000015350">
    <property type="component" value="Unassembled WGS sequence"/>
</dbReference>
<dbReference type="InterPro" id="IPR011250">
    <property type="entry name" value="OMP/PagP_B-barrel"/>
</dbReference>
<dbReference type="Gene3D" id="2.40.160.90">
    <property type="match status" value="1"/>
</dbReference>
<evidence type="ECO:0000313" key="3">
    <source>
        <dbReference type="Proteomes" id="UP000015350"/>
    </source>
</evidence>
<comment type="caution">
    <text evidence="2">The sequence shown here is derived from an EMBL/GenBank/DDBJ whole genome shotgun (WGS) entry which is preliminary data.</text>
</comment>
<dbReference type="AlphaFoldDB" id="S9SBL3"/>
<accession>S9SBL3</accession>
<dbReference type="InterPro" id="IPR001677">
    <property type="entry name" value="TbpB_B_D"/>
</dbReference>
<evidence type="ECO:0000259" key="1">
    <source>
        <dbReference type="Pfam" id="PF01298"/>
    </source>
</evidence>
<dbReference type="EMBL" id="AQPH01000038">
    <property type="protein sequence ID" value="EPY01488.1"/>
    <property type="molecule type" value="Genomic_DNA"/>
</dbReference>
<dbReference type="OrthoDB" id="7366587at2"/>
<dbReference type="Pfam" id="PF01298">
    <property type="entry name" value="TbpB_B_D"/>
    <property type="match status" value="1"/>
</dbReference>
<protein>
    <submittedName>
        <fullName evidence="2">Transferrin binding protein 2</fullName>
    </submittedName>
</protein>
<dbReference type="RefSeq" id="WP_021132446.1">
    <property type="nucleotide sequence ID" value="NZ_AQPH01000038.1"/>
</dbReference>
<feature type="domain" description="Transferrin-binding protein B C-lobe/N-lobe beta-barrel" evidence="1">
    <location>
        <begin position="153"/>
        <end position="295"/>
    </location>
</feature>
<gene>
    <name evidence="2" type="ORF">K678_10661</name>
</gene>
<name>S9SBL3_MAGFU</name>
<proteinExistence type="predicted"/>